<keyword evidence="2" id="KW-0732">Signal</keyword>
<feature type="domain" description="Streptococcal pilin isopeptide linkage" evidence="3">
    <location>
        <begin position="47"/>
        <end position="169"/>
    </location>
</feature>
<keyword evidence="1" id="KW-0472">Membrane</keyword>
<keyword evidence="1" id="KW-0812">Transmembrane</keyword>
<dbReference type="OrthoDB" id="3191594at2"/>
<evidence type="ECO:0000259" key="4">
    <source>
        <dbReference type="Pfam" id="PF24547"/>
    </source>
</evidence>
<evidence type="ECO:0000256" key="1">
    <source>
        <dbReference type="SAM" id="Phobius"/>
    </source>
</evidence>
<feature type="signal peptide" evidence="2">
    <location>
        <begin position="1"/>
        <end position="31"/>
    </location>
</feature>
<dbReference type="Pfam" id="PF24547">
    <property type="entry name" value="DUF7601"/>
    <property type="match status" value="1"/>
</dbReference>
<dbReference type="RefSeq" id="WP_072916630.1">
    <property type="nucleotide sequence ID" value="NZ_FRAR01000026.1"/>
</dbReference>
<accession>A0A1M6VT12</accession>
<dbReference type="InterPro" id="IPR055382">
    <property type="entry name" value="DUF7601"/>
</dbReference>
<dbReference type="AlphaFoldDB" id="A0A1M6VT12"/>
<dbReference type="InterPro" id="IPR022464">
    <property type="entry name" value="Strep_pil_isopept_link"/>
</dbReference>
<keyword evidence="1" id="KW-1133">Transmembrane helix</keyword>
<feature type="domain" description="DUF7601" evidence="4">
    <location>
        <begin position="234"/>
        <end position="353"/>
    </location>
</feature>
<organism evidence="5 6">
    <name type="scientific">Desulforamulus aeronauticus DSM 10349</name>
    <dbReference type="NCBI Taxonomy" id="1121421"/>
    <lineage>
        <taxon>Bacteria</taxon>
        <taxon>Bacillati</taxon>
        <taxon>Bacillota</taxon>
        <taxon>Clostridia</taxon>
        <taxon>Eubacteriales</taxon>
        <taxon>Peptococcaceae</taxon>
        <taxon>Desulforamulus</taxon>
    </lineage>
</organism>
<evidence type="ECO:0000259" key="3">
    <source>
        <dbReference type="Pfam" id="PF12892"/>
    </source>
</evidence>
<dbReference type="Gene3D" id="2.60.40.3050">
    <property type="match status" value="1"/>
</dbReference>
<dbReference type="Pfam" id="PF12892">
    <property type="entry name" value="FctA"/>
    <property type="match status" value="1"/>
</dbReference>
<keyword evidence="6" id="KW-1185">Reference proteome</keyword>
<gene>
    <name evidence="5" type="ORF">SAMN02745123_03338</name>
</gene>
<evidence type="ECO:0000313" key="5">
    <source>
        <dbReference type="EMBL" id="SHK84643.1"/>
    </source>
</evidence>
<evidence type="ECO:0000256" key="2">
    <source>
        <dbReference type="SAM" id="SignalP"/>
    </source>
</evidence>
<evidence type="ECO:0000313" key="6">
    <source>
        <dbReference type="Proteomes" id="UP000183997"/>
    </source>
</evidence>
<name>A0A1M6VT12_9FIRM</name>
<dbReference type="InterPro" id="IPR038174">
    <property type="entry name" value="Strep_pil_link_sf"/>
</dbReference>
<reference evidence="6" key="1">
    <citation type="submission" date="2016-11" db="EMBL/GenBank/DDBJ databases">
        <authorList>
            <person name="Varghese N."/>
            <person name="Submissions S."/>
        </authorList>
    </citation>
    <scope>NUCLEOTIDE SEQUENCE [LARGE SCALE GENOMIC DNA]</scope>
    <source>
        <strain evidence="6">DSM 10349</strain>
    </source>
</reference>
<dbReference type="Gene3D" id="2.60.40.1140">
    <property type="entry name" value="Collagen-binding surface protein Cna, B-type domain"/>
    <property type="match status" value="1"/>
</dbReference>
<dbReference type="Proteomes" id="UP000183997">
    <property type="component" value="Unassembled WGS sequence"/>
</dbReference>
<proteinExistence type="predicted"/>
<dbReference type="STRING" id="1121421.SAMN02745123_03338"/>
<sequence>MKNQNKRFIGRLLSRVLAIVLCFGMAVPAFAAGPILGTEVNPATAAITKTLKMPEGTTIPGVTFGFTFEKKALNEKIGADYLAQMPVISNHVIAFTSGDNPTSSDGIKSITKEVLIDLTGVTFPNAGVYTYKLTELPNITNGSIDPAKETLVYSKAVYEITFFVREKSDHSGLYVSAIGTKIMQNEEGSPGSGAKVDPTPGTGGGLGAGGLLFTNSYMKTTGGVDPRVEANQVLRISNVVAGDFADTSMYFKYLVTVKKPLVAGAAARYKAYVLNASGIDIDPTQNAPGSIIQTDAAGKKYIEFAAHSSITIKLKHDEKLVFTDVPVGALYVAVNQGAADYIPTAKITVNGTVLTPDLSAGVGQSLITDNIRIGENTNKADFTNTFKSIPVTGLIINNLPFIMILVIAAGAFIAFILMKLRKRRNSAVSY</sequence>
<protein>
    <submittedName>
        <fullName evidence="5">Uncharacterized protein</fullName>
    </submittedName>
</protein>
<feature type="chain" id="PRO_5012432399" evidence="2">
    <location>
        <begin position="32"/>
        <end position="430"/>
    </location>
</feature>
<dbReference type="EMBL" id="FRAR01000026">
    <property type="protein sequence ID" value="SHK84643.1"/>
    <property type="molecule type" value="Genomic_DNA"/>
</dbReference>
<feature type="transmembrane region" description="Helical" evidence="1">
    <location>
        <begin position="399"/>
        <end position="418"/>
    </location>
</feature>